<evidence type="ECO:0000256" key="5">
    <source>
        <dbReference type="PROSITE-ProRule" id="PRU00042"/>
    </source>
</evidence>
<reference evidence="8" key="1">
    <citation type="submission" date="2020-05" db="UniProtKB">
        <authorList>
            <consortium name="EnsemblMetazoa"/>
        </authorList>
    </citation>
    <scope>IDENTIFICATION</scope>
    <source>
        <strain evidence="8">Jacobina</strain>
    </source>
</reference>
<evidence type="ECO:0000313" key="9">
    <source>
        <dbReference type="Proteomes" id="UP000092461"/>
    </source>
</evidence>
<dbReference type="VEuPathDB" id="VectorBase:LLOJ009195"/>
<evidence type="ECO:0000256" key="4">
    <source>
        <dbReference type="ARBA" id="ARBA00022833"/>
    </source>
</evidence>
<dbReference type="GO" id="GO:0008270">
    <property type="term" value="F:zinc ion binding"/>
    <property type="evidence" value="ECO:0007669"/>
    <property type="project" value="UniProtKB-KW"/>
</dbReference>
<dbReference type="VEuPathDB" id="VectorBase:LLONM1_004692"/>
<evidence type="ECO:0000313" key="8">
    <source>
        <dbReference type="EnsemblMetazoa" id="LLOJ009195-PA"/>
    </source>
</evidence>
<dbReference type="PROSITE" id="PS50157">
    <property type="entry name" value="ZINC_FINGER_C2H2_2"/>
    <property type="match status" value="4"/>
</dbReference>
<feature type="region of interest" description="Disordered" evidence="6">
    <location>
        <begin position="1"/>
        <end position="37"/>
    </location>
</feature>
<evidence type="ECO:0000259" key="7">
    <source>
        <dbReference type="PROSITE" id="PS50157"/>
    </source>
</evidence>
<dbReference type="InterPro" id="IPR013087">
    <property type="entry name" value="Znf_C2H2_type"/>
</dbReference>
<dbReference type="Gene3D" id="3.30.160.60">
    <property type="entry name" value="Classic Zinc Finger"/>
    <property type="match status" value="2"/>
</dbReference>
<feature type="domain" description="C2H2-type" evidence="7">
    <location>
        <begin position="45"/>
        <end position="68"/>
    </location>
</feature>
<feature type="compositionally biased region" description="Basic residues" evidence="6">
    <location>
        <begin position="1"/>
        <end position="11"/>
    </location>
</feature>
<dbReference type="SUPFAM" id="SSF57667">
    <property type="entry name" value="beta-beta-alpha zinc fingers"/>
    <property type="match status" value="2"/>
</dbReference>
<keyword evidence="3 5" id="KW-0863">Zinc-finger</keyword>
<feature type="domain" description="C2H2-type" evidence="7">
    <location>
        <begin position="84"/>
        <end position="103"/>
    </location>
</feature>
<keyword evidence="4" id="KW-0862">Zinc</keyword>
<evidence type="ECO:0000256" key="2">
    <source>
        <dbReference type="ARBA" id="ARBA00022737"/>
    </source>
</evidence>
<keyword evidence="1" id="KW-0479">Metal-binding</keyword>
<sequence>MSSKKNRKGSKRKELPAKDDSSEAESNKNFTKDPLNNHEKNLNINKCEICEKEFPETSVLKQHIQTFHLEIMSKGTTKPRGKNLKCESCGKMFGIKKTLERHQEPCKCPTCGEISPCVSLSRKHLRKHRPRRLYPCPICEKILSNRTSLAYHKVKHLNSKDVSEGIQIAGKTRECAECGMIFVLKGHLKAHLLLKHF</sequence>
<evidence type="ECO:0000256" key="3">
    <source>
        <dbReference type="ARBA" id="ARBA00022771"/>
    </source>
</evidence>
<evidence type="ECO:0000256" key="1">
    <source>
        <dbReference type="ARBA" id="ARBA00022723"/>
    </source>
</evidence>
<dbReference type="Pfam" id="PF00096">
    <property type="entry name" value="zf-C2H2"/>
    <property type="match status" value="2"/>
</dbReference>
<dbReference type="PROSITE" id="PS00028">
    <property type="entry name" value="ZINC_FINGER_C2H2_1"/>
    <property type="match status" value="3"/>
</dbReference>
<dbReference type="EnsemblMetazoa" id="LLOJ009195-RA">
    <property type="protein sequence ID" value="LLOJ009195-PA"/>
    <property type="gene ID" value="LLOJ009195"/>
</dbReference>
<dbReference type="PANTHER" id="PTHR24379:SF121">
    <property type="entry name" value="C2H2-TYPE DOMAIN-CONTAINING PROTEIN"/>
    <property type="match status" value="1"/>
</dbReference>
<proteinExistence type="predicted"/>
<accession>A0A1B0CW10</accession>
<name>A0A1B0CW10_LUTLO</name>
<organism evidence="8 9">
    <name type="scientific">Lutzomyia longipalpis</name>
    <name type="common">Sand fly</name>
    <dbReference type="NCBI Taxonomy" id="7200"/>
    <lineage>
        <taxon>Eukaryota</taxon>
        <taxon>Metazoa</taxon>
        <taxon>Ecdysozoa</taxon>
        <taxon>Arthropoda</taxon>
        <taxon>Hexapoda</taxon>
        <taxon>Insecta</taxon>
        <taxon>Pterygota</taxon>
        <taxon>Neoptera</taxon>
        <taxon>Endopterygota</taxon>
        <taxon>Diptera</taxon>
        <taxon>Nematocera</taxon>
        <taxon>Psychodoidea</taxon>
        <taxon>Psychodidae</taxon>
        <taxon>Lutzomyia</taxon>
        <taxon>Lutzomyia</taxon>
    </lineage>
</organism>
<dbReference type="EMBL" id="AJWK01031552">
    <property type="status" value="NOT_ANNOTATED_CDS"/>
    <property type="molecule type" value="Genomic_DNA"/>
</dbReference>
<dbReference type="PANTHER" id="PTHR24379">
    <property type="entry name" value="KRAB AND ZINC FINGER DOMAIN-CONTAINING"/>
    <property type="match status" value="1"/>
</dbReference>
<keyword evidence="9" id="KW-1185">Reference proteome</keyword>
<feature type="domain" description="C2H2-type" evidence="7">
    <location>
        <begin position="173"/>
        <end position="197"/>
    </location>
</feature>
<feature type="domain" description="C2H2-type" evidence="7">
    <location>
        <begin position="134"/>
        <end position="161"/>
    </location>
</feature>
<keyword evidence="2" id="KW-0677">Repeat</keyword>
<dbReference type="AlphaFoldDB" id="A0A1B0CW10"/>
<dbReference type="InterPro" id="IPR036236">
    <property type="entry name" value="Znf_C2H2_sf"/>
</dbReference>
<evidence type="ECO:0000256" key="6">
    <source>
        <dbReference type="SAM" id="MobiDB-lite"/>
    </source>
</evidence>
<dbReference type="SMART" id="SM00355">
    <property type="entry name" value="ZnF_C2H2"/>
    <property type="match status" value="5"/>
</dbReference>
<feature type="compositionally biased region" description="Basic and acidic residues" evidence="6">
    <location>
        <begin position="12"/>
        <end position="21"/>
    </location>
</feature>
<dbReference type="Proteomes" id="UP000092461">
    <property type="component" value="Unassembled WGS sequence"/>
</dbReference>
<protein>
    <recommendedName>
        <fullName evidence="7">C2H2-type domain-containing protein</fullName>
    </recommendedName>
</protein>